<sequence length="201" mass="22016">MARCYSGCVPIRHPPLPASLPDLWLVSDESVDSLLPQALARLPRGSGFIFRHYGLAPGQRRARFRELARMARRRGHRAALSGTPREARQWRADAVYGPPERLARGPALLRLVTAHSLREVARANLGRADIVLISPVFPTRSHPGAPHLGPVRFRLLAARSHLPVIALGGMNARRARSIGAPKWAAIQALAKAPTSMFPIHS</sequence>
<dbReference type="GO" id="GO:0009228">
    <property type="term" value="P:thiamine biosynthetic process"/>
    <property type="evidence" value="ECO:0007669"/>
    <property type="project" value="UniProtKB-KW"/>
</dbReference>
<reference evidence="2" key="1">
    <citation type="journal article" date="2014" name="Int. J. Syst. Evol. Microbiol.">
        <title>Complete genome sequence of Corynebacterium casei LMG S-19264T (=DSM 44701T), isolated from a smear-ripened cheese.</title>
        <authorList>
            <consortium name="US DOE Joint Genome Institute (JGI-PGF)"/>
            <person name="Walter F."/>
            <person name="Albersmeier A."/>
            <person name="Kalinowski J."/>
            <person name="Ruckert C."/>
        </authorList>
    </citation>
    <scope>NUCLEOTIDE SEQUENCE</scope>
    <source>
        <strain evidence="2">CGMCC 1.15095</strain>
    </source>
</reference>
<dbReference type="CDD" id="cd00564">
    <property type="entry name" value="TMP_TenI"/>
    <property type="match status" value="1"/>
</dbReference>
<dbReference type="Pfam" id="PF02581">
    <property type="entry name" value="TMP-TENI"/>
    <property type="match status" value="1"/>
</dbReference>
<proteinExistence type="predicted"/>
<protein>
    <submittedName>
        <fullName evidence="2">Thiamine phosphate synthase</fullName>
    </submittedName>
</protein>
<gene>
    <name evidence="2" type="ORF">GCM10011494_03140</name>
</gene>
<accession>A0A916TQK7</accession>
<evidence type="ECO:0000259" key="1">
    <source>
        <dbReference type="Pfam" id="PF02581"/>
    </source>
</evidence>
<keyword evidence="3" id="KW-1185">Reference proteome</keyword>
<dbReference type="InterPro" id="IPR022998">
    <property type="entry name" value="ThiamineP_synth_TenI"/>
</dbReference>
<evidence type="ECO:0000313" key="2">
    <source>
        <dbReference type="EMBL" id="GGB88219.1"/>
    </source>
</evidence>
<dbReference type="Gene3D" id="3.20.20.70">
    <property type="entry name" value="Aldolase class I"/>
    <property type="match status" value="1"/>
</dbReference>
<dbReference type="InterPro" id="IPR013785">
    <property type="entry name" value="Aldolase_TIM"/>
</dbReference>
<dbReference type="SUPFAM" id="SSF51391">
    <property type="entry name" value="Thiamin phosphate synthase"/>
    <property type="match status" value="1"/>
</dbReference>
<dbReference type="EMBL" id="BMHK01000002">
    <property type="protein sequence ID" value="GGB88219.1"/>
    <property type="molecule type" value="Genomic_DNA"/>
</dbReference>
<dbReference type="InterPro" id="IPR036206">
    <property type="entry name" value="ThiamineP_synth_sf"/>
</dbReference>
<dbReference type="Proteomes" id="UP000608154">
    <property type="component" value="Unassembled WGS sequence"/>
</dbReference>
<dbReference type="RefSeq" id="WP_188767620.1">
    <property type="nucleotide sequence ID" value="NZ_BMHK01000002.1"/>
</dbReference>
<organism evidence="2 3">
    <name type="scientific">Novosphingobium endophyticum</name>
    <dbReference type="NCBI Taxonomy" id="1955250"/>
    <lineage>
        <taxon>Bacteria</taxon>
        <taxon>Pseudomonadati</taxon>
        <taxon>Pseudomonadota</taxon>
        <taxon>Alphaproteobacteria</taxon>
        <taxon>Sphingomonadales</taxon>
        <taxon>Sphingomonadaceae</taxon>
        <taxon>Novosphingobium</taxon>
    </lineage>
</organism>
<dbReference type="AlphaFoldDB" id="A0A916TQK7"/>
<name>A0A916TQK7_9SPHN</name>
<comment type="caution">
    <text evidence="2">The sequence shown here is derived from an EMBL/GenBank/DDBJ whole genome shotgun (WGS) entry which is preliminary data.</text>
</comment>
<feature type="domain" description="Thiamine phosphate synthase/TenI" evidence="1">
    <location>
        <begin position="26"/>
        <end position="186"/>
    </location>
</feature>
<evidence type="ECO:0000313" key="3">
    <source>
        <dbReference type="Proteomes" id="UP000608154"/>
    </source>
</evidence>
<reference evidence="2" key="2">
    <citation type="submission" date="2020-09" db="EMBL/GenBank/DDBJ databases">
        <authorList>
            <person name="Sun Q."/>
            <person name="Zhou Y."/>
        </authorList>
    </citation>
    <scope>NUCLEOTIDE SEQUENCE</scope>
    <source>
        <strain evidence="2">CGMCC 1.15095</strain>
    </source>
</reference>